<evidence type="ECO:0000259" key="3">
    <source>
        <dbReference type="SMART" id="SM00331"/>
    </source>
</evidence>
<keyword evidence="1" id="KW-0378">Hydrolase</keyword>
<dbReference type="PANTHER" id="PTHR43156:SF2">
    <property type="entry name" value="STAGE II SPORULATION PROTEIN E"/>
    <property type="match status" value="1"/>
</dbReference>
<protein>
    <recommendedName>
        <fullName evidence="6">DNA-binding protein</fullName>
    </recommendedName>
</protein>
<dbReference type="EMBL" id="BAABKB010000016">
    <property type="protein sequence ID" value="GAA5017330.1"/>
    <property type="molecule type" value="Genomic_DNA"/>
</dbReference>
<dbReference type="SMART" id="SM00065">
    <property type="entry name" value="GAF"/>
    <property type="match status" value="1"/>
</dbReference>
<dbReference type="InterPro" id="IPR001932">
    <property type="entry name" value="PPM-type_phosphatase-like_dom"/>
</dbReference>
<feature type="domain" description="GAF" evidence="2">
    <location>
        <begin position="5"/>
        <end position="191"/>
    </location>
</feature>
<organism evidence="4 5">
    <name type="scientific">Streptomyces siamensis</name>
    <dbReference type="NCBI Taxonomy" id="1274986"/>
    <lineage>
        <taxon>Bacteria</taxon>
        <taxon>Bacillati</taxon>
        <taxon>Actinomycetota</taxon>
        <taxon>Actinomycetes</taxon>
        <taxon>Kitasatosporales</taxon>
        <taxon>Streptomycetaceae</taxon>
        <taxon>Streptomyces</taxon>
    </lineage>
</organism>
<comment type="caution">
    <text evidence="4">The sequence shown here is derived from an EMBL/GenBank/DDBJ whole genome shotgun (WGS) entry which is preliminary data.</text>
</comment>
<dbReference type="InterPro" id="IPR036457">
    <property type="entry name" value="PPM-type-like_dom_sf"/>
</dbReference>
<evidence type="ECO:0000256" key="1">
    <source>
        <dbReference type="ARBA" id="ARBA00022801"/>
    </source>
</evidence>
<dbReference type="InterPro" id="IPR052016">
    <property type="entry name" value="Bact_Sigma-Reg"/>
</dbReference>
<keyword evidence="5" id="KW-1185">Reference proteome</keyword>
<dbReference type="InterPro" id="IPR029016">
    <property type="entry name" value="GAF-like_dom_sf"/>
</dbReference>
<evidence type="ECO:0008006" key="6">
    <source>
        <dbReference type="Google" id="ProtNLM"/>
    </source>
</evidence>
<dbReference type="Gene3D" id="3.30.450.40">
    <property type="match status" value="1"/>
</dbReference>
<dbReference type="SUPFAM" id="SSF81606">
    <property type="entry name" value="PP2C-like"/>
    <property type="match status" value="1"/>
</dbReference>
<reference evidence="5" key="1">
    <citation type="journal article" date="2019" name="Int. J. Syst. Evol. Microbiol.">
        <title>The Global Catalogue of Microorganisms (GCM) 10K type strain sequencing project: providing services to taxonomists for standard genome sequencing and annotation.</title>
        <authorList>
            <consortium name="The Broad Institute Genomics Platform"/>
            <consortium name="The Broad Institute Genome Sequencing Center for Infectious Disease"/>
            <person name="Wu L."/>
            <person name="Ma J."/>
        </authorList>
    </citation>
    <scope>NUCLEOTIDE SEQUENCE [LARGE SCALE GENOMIC DNA]</scope>
    <source>
        <strain evidence="5">JCM 18409</strain>
    </source>
</reference>
<evidence type="ECO:0000313" key="4">
    <source>
        <dbReference type="EMBL" id="GAA5017330.1"/>
    </source>
</evidence>
<name>A0ABP9J377_9ACTN</name>
<dbReference type="SMART" id="SM00331">
    <property type="entry name" value="PP2C_SIG"/>
    <property type="match status" value="1"/>
</dbReference>
<dbReference type="Pfam" id="PF01590">
    <property type="entry name" value="GAF"/>
    <property type="match status" value="1"/>
</dbReference>
<dbReference type="Proteomes" id="UP001501759">
    <property type="component" value="Unassembled WGS sequence"/>
</dbReference>
<dbReference type="Pfam" id="PF07228">
    <property type="entry name" value="SpoIIE"/>
    <property type="match status" value="1"/>
</dbReference>
<proteinExistence type="predicted"/>
<dbReference type="PANTHER" id="PTHR43156">
    <property type="entry name" value="STAGE II SPORULATION PROTEIN E-RELATED"/>
    <property type="match status" value="1"/>
</dbReference>
<evidence type="ECO:0000313" key="5">
    <source>
        <dbReference type="Proteomes" id="UP001501759"/>
    </source>
</evidence>
<dbReference type="InterPro" id="IPR003018">
    <property type="entry name" value="GAF"/>
</dbReference>
<sequence>MERYDVDQMLELALTRLRVLADINSALAETMDAREGLRRVCKILARRVGDWCAFDVLAGDEEVHRICATRTETASTLLAEERTTLPETATGPLARVLRGAGPLLLTRTDLQNSAPHRDPWDIAEELGYTRQDAVSAIIAPLWARREVLGALTVTRCGDRPLLVADDVRLIDDIVHRVGLAIDNARLHRETQHIAERLQRSLLPPLPHVGALTMAARYATSSSGAQVGGDWYDSFLLPNGDTTLIIGDVTGHDLQAAVTMSKLRNMLRGIACDRQEPPHKILQRLDVAQHALYPAATATCLYALIHGPEGGPWELEHSSAGHPAPLLVTKDGDTRYLDGGHGHMLGASTDLPRTSATVPLPAQSTVLLYTDGLIERRGESIDRGFTRLRQHAAALARESPDTFCAELLTGLASDNTDDVALLALRLPPDDHSPATASRES</sequence>
<gene>
    <name evidence="4" type="ORF">GCM10023335_43850</name>
</gene>
<accession>A0ABP9J377</accession>
<evidence type="ECO:0000259" key="2">
    <source>
        <dbReference type="SMART" id="SM00065"/>
    </source>
</evidence>
<feature type="domain" description="PPM-type phosphatase" evidence="3">
    <location>
        <begin position="211"/>
        <end position="425"/>
    </location>
</feature>
<dbReference type="SUPFAM" id="SSF55781">
    <property type="entry name" value="GAF domain-like"/>
    <property type="match status" value="1"/>
</dbReference>
<dbReference type="Gene3D" id="3.60.40.10">
    <property type="entry name" value="PPM-type phosphatase domain"/>
    <property type="match status" value="1"/>
</dbReference>